<dbReference type="InterPro" id="IPR035647">
    <property type="entry name" value="EFG_III/V"/>
</dbReference>
<proteinExistence type="inferred from homology"/>
<keyword evidence="5" id="KW-1185">Reference proteome</keyword>
<dbReference type="Gene3D" id="3.30.70.240">
    <property type="match status" value="1"/>
</dbReference>
<comment type="similarity">
    <text evidence="1">Belongs to the IMPACT family.</text>
</comment>
<evidence type="ECO:0000313" key="4">
    <source>
        <dbReference type="EMBL" id="MEK0306176.1"/>
    </source>
</evidence>
<accession>A0ABU8ZLQ2</accession>
<dbReference type="SUPFAM" id="SSF54211">
    <property type="entry name" value="Ribosomal protein S5 domain 2-like"/>
    <property type="match status" value="1"/>
</dbReference>
<dbReference type="Proteomes" id="UP001373159">
    <property type="component" value="Unassembled WGS sequence"/>
</dbReference>
<feature type="domain" description="Impact N-terminal" evidence="2">
    <location>
        <begin position="19"/>
        <end position="125"/>
    </location>
</feature>
<dbReference type="RefSeq" id="WP_340468704.1">
    <property type="nucleotide sequence ID" value="NZ_JBANBB010000001.1"/>
</dbReference>
<dbReference type="InterPro" id="IPR020568">
    <property type="entry name" value="Ribosomal_Su5_D2-typ_SF"/>
</dbReference>
<dbReference type="PANTHER" id="PTHR16301">
    <property type="entry name" value="IMPACT-RELATED"/>
    <property type="match status" value="1"/>
</dbReference>
<gene>
    <name evidence="4" type="ORF">V8P97_01635</name>
</gene>
<protein>
    <submittedName>
        <fullName evidence="4">YigZ family protein</fullName>
    </submittedName>
</protein>
<feature type="domain" description="UPF0029" evidence="3">
    <location>
        <begin position="141"/>
        <end position="196"/>
    </location>
</feature>
<evidence type="ECO:0000259" key="3">
    <source>
        <dbReference type="Pfam" id="PF09186"/>
    </source>
</evidence>
<dbReference type="PANTHER" id="PTHR16301:SF20">
    <property type="entry name" value="IMPACT FAMILY MEMBER YIGZ"/>
    <property type="match status" value="1"/>
</dbReference>
<dbReference type="Gene3D" id="3.30.230.30">
    <property type="entry name" value="Impact, N-terminal domain"/>
    <property type="match status" value="1"/>
</dbReference>
<dbReference type="InterPro" id="IPR023582">
    <property type="entry name" value="Impact"/>
</dbReference>
<dbReference type="Pfam" id="PF09186">
    <property type="entry name" value="DUF1949"/>
    <property type="match status" value="1"/>
</dbReference>
<name>A0ABU8ZLQ2_9BIFI</name>
<reference evidence="4 5" key="1">
    <citation type="submission" date="2024-02" db="EMBL/GenBank/DDBJ databases">
        <title>Bifidobacterium honeyensis sp. nov., isolated from the comb honey.</title>
        <authorList>
            <person name="Liu W."/>
            <person name="Li Y."/>
        </authorList>
    </citation>
    <scope>NUCLEOTIDE SEQUENCE [LARGE SCALE GENOMIC DNA]</scope>
    <source>
        <strain evidence="4 5">IMAU50988</strain>
    </source>
</reference>
<sequence>MRTIVEGPDRPAESSFTEKKSEFIAQACHIEGADQAAAFVEGVRLTHPKARHVCHCAVWGLPGRLNERMADDGEPSGTAGKPILEVLRRRGLTDCVVTVTRYFGGILLGSGGLIRAYSTAASQALDRAHTADLVDCRRFRIELPYADHQPFRRLLASCQGRLTDETFTDHVTLIYDLPLSNLDAFESRLSDLVQGRAAKTDMGPSSILSA</sequence>
<evidence type="ECO:0000259" key="2">
    <source>
        <dbReference type="Pfam" id="PF01205"/>
    </source>
</evidence>
<dbReference type="SUPFAM" id="SSF54980">
    <property type="entry name" value="EF-G C-terminal domain-like"/>
    <property type="match status" value="1"/>
</dbReference>
<comment type="caution">
    <text evidence="4">The sequence shown here is derived from an EMBL/GenBank/DDBJ whole genome shotgun (WGS) entry which is preliminary data.</text>
</comment>
<dbReference type="InterPro" id="IPR015269">
    <property type="entry name" value="UPF0029_Impact_C"/>
</dbReference>
<evidence type="ECO:0000313" key="5">
    <source>
        <dbReference type="Proteomes" id="UP001373159"/>
    </source>
</evidence>
<dbReference type="InterPro" id="IPR036956">
    <property type="entry name" value="Impact_N_sf"/>
</dbReference>
<evidence type="ECO:0000256" key="1">
    <source>
        <dbReference type="ARBA" id="ARBA00007665"/>
    </source>
</evidence>
<dbReference type="EMBL" id="JBANBB010000001">
    <property type="protein sequence ID" value="MEK0306176.1"/>
    <property type="molecule type" value="Genomic_DNA"/>
</dbReference>
<dbReference type="Pfam" id="PF01205">
    <property type="entry name" value="Impact_N"/>
    <property type="match status" value="1"/>
</dbReference>
<organism evidence="4 5">
    <name type="scientific">Bifidobacterium favimelis</name>
    <dbReference type="NCBI Taxonomy" id="3122979"/>
    <lineage>
        <taxon>Bacteria</taxon>
        <taxon>Bacillati</taxon>
        <taxon>Actinomycetota</taxon>
        <taxon>Actinomycetes</taxon>
        <taxon>Bifidobacteriales</taxon>
        <taxon>Bifidobacteriaceae</taxon>
        <taxon>Bifidobacterium</taxon>
    </lineage>
</organism>
<dbReference type="InterPro" id="IPR001498">
    <property type="entry name" value="Impact_N"/>
</dbReference>